<dbReference type="Gene3D" id="2.170.270.10">
    <property type="entry name" value="SET domain"/>
    <property type="match status" value="1"/>
</dbReference>
<dbReference type="GO" id="GO:0062122">
    <property type="term" value="F:histone H3K37 methyltransferase activity"/>
    <property type="evidence" value="ECO:0007669"/>
    <property type="project" value="InterPro"/>
</dbReference>
<keyword evidence="2" id="KW-0808">Transferase</keyword>
<dbReference type="PROSITE" id="PS50280">
    <property type="entry name" value="SET"/>
    <property type="match status" value="1"/>
</dbReference>
<dbReference type="EMBL" id="QKTW01000022">
    <property type="protein sequence ID" value="PZF71717.1"/>
    <property type="molecule type" value="Genomic_DNA"/>
</dbReference>
<dbReference type="InterPro" id="IPR009207">
    <property type="entry name" value="SET7_MeTrfase"/>
</dbReference>
<proteinExistence type="predicted"/>
<dbReference type="RefSeq" id="WP_111000090.1">
    <property type="nucleotide sequence ID" value="NZ_QKTW01000022.1"/>
</dbReference>
<dbReference type="AlphaFoldDB" id="A0A2W2B6T6"/>
<dbReference type="PIRSF" id="PIRSF022536">
    <property type="entry name" value="A612L_SET"/>
    <property type="match status" value="1"/>
</dbReference>
<evidence type="ECO:0000313" key="2">
    <source>
        <dbReference type="EMBL" id="PZF71717.1"/>
    </source>
</evidence>
<keyword evidence="2" id="KW-0489">Methyltransferase</keyword>
<dbReference type="GO" id="GO:0032259">
    <property type="term" value="P:methylation"/>
    <property type="evidence" value="ECO:0007669"/>
    <property type="project" value="UniProtKB-KW"/>
</dbReference>
<gene>
    <name evidence="2" type="ORF">DN068_16755</name>
</gene>
<keyword evidence="3" id="KW-1185">Reference proteome</keyword>
<organism evidence="2 3">
    <name type="scientific">Taibaiella soli</name>
    <dbReference type="NCBI Taxonomy" id="1649169"/>
    <lineage>
        <taxon>Bacteria</taxon>
        <taxon>Pseudomonadati</taxon>
        <taxon>Bacteroidota</taxon>
        <taxon>Chitinophagia</taxon>
        <taxon>Chitinophagales</taxon>
        <taxon>Chitinophagaceae</taxon>
        <taxon>Taibaiella</taxon>
    </lineage>
</organism>
<dbReference type="InterPro" id="IPR001214">
    <property type="entry name" value="SET_dom"/>
</dbReference>
<evidence type="ECO:0000313" key="3">
    <source>
        <dbReference type="Proteomes" id="UP000248745"/>
    </source>
</evidence>
<accession>A0A2W2B6T6</accession>
<feature type="domain" description="SET" evidence="1">
    <location>
        <begin position="4"/>
        <end position="114"/>
    </location>
</feature>
<dbReference type="OrthoDB" id="279507at2"/>
<reference evidence="2 3" key="1">
    <citation type="submission" date="2018-06" db="EMBL/GenBank/DDBJ databases">
        <title>Mucibacter soli gen. nov., sp. nov., a new member of the family Chitinophagaceae producing mucin.</title>
        <authorList>
            <person name="Kim M.-K."/>
            <person name="Park S."/>
            <person name="Kim T.-S."/>
            <person name="Joung Y."/>
            <person name="Han J.-H."/>
            <person name="Kim S.B."/>
        </authorList>
    </citation>
    <scope>NUCLEOTIDE SEQUENCE [LARGE SCALE GENOMIC DNA]</scope>
    <source>
        <strain evidence="2 3">R1-15</strain>
    </source>
</reference>
<dbReference type="Proteomes" id="UP000248745">
    <property type="component" value="Unassembled WGS sequence"/>
</dbReference>
<dbReference type="CDD" id="cd10540">
    <property type="entry name" value="SET_SpSet7-like"/>
    <property type="match status" value="1"/>
</dbReference>
<name>A0A2W2B6T6_9BACT</name>
<dbReference type="SMART" id="SM00317">
    <property type="entry name" value="SET"/>
    <property type="match status" value="1"/>
</dbReference>
<protein>
    <submittedName>
        <fullName evidence="2">SET domain-containing protein-lysine N-methyltransferase</fullName>
    </submittedName>
</protein>
<dbReference type="InterPro" id="IPR046341">
    <property type="entry name" value="SET_dom_sf"/>
</dbReference>
<dbReference type="SUPFAM" id="SSF82199">
    <property type="entry name" value="SET domain"/>
    <property type="match status" value="1"/>
</dbReference>
<dbReference type="Pfam" id="PF00856">
    <property type="entry name" value="SET"/>
    <property type="match status" value="1"/>
</dbReference>
<sequence>MIYNKLYIDDIEGKGRGVFSASDIPAHTIIEIAPVIVMDNLDRLHLDQTLLHDYIFEWLPNEEKKCCMALGYVSIYNHSYNSNCEYLMDYEATTITITTVRDINANEELTINYNGDWDDKNPVWFDVN</sequence>
<comment type="caution">
    <text evidence="2">The sequence shown here is derived from an EMBL/GenBank/DDBJ whole genome shotgun (WGS) entry which is preliminary data.</text>
</comment>
<evidence type="ECO:0000259" key="1">
    <source>
        <dbReference type="PROSITE" id="PS50280"/>
    </source>
</evidence>